<evidence type="ECO:0000256" key="5">
    <source>
        <dbReference type="ARBA" id="ARBA00022833"/>
    </source>
</evidence>
<dbReference type="PROSITE" id="PS00518">
    <property type="entry name" value="ZF_RING_1"/>
    <property type="match status" value="1"/>
</dbReference>
<organism evidence="9 10">
    <name type="scientific">Mytilus galloprovincialis</name>
    <name type="common">Mediterranean mussel</name>
    <dbReference type="NCBI Taxonomy" id="29158"/>
    <lineage>
        <taxon>Eukaryota</taxon>
        <taxon>Metazoa</taxon>
        <taxon>Spiralia</taxon>
        <taxon>Lophotrochozoa</taxon>
        <taxon>Mollusca</taxon>
        <taxon>Bivalvia</taxon>
        <taxon>Autobranchia</taxon>
        <taxon>Pteriomorphia</taxon>
        <taxon>Mytilida</taxon>
        <taxon>Mytiloidea</taxon>
        <taxon>Mytilidae</taxon>
        <taxon>Mytilinae</taxon>
        <taxon>Mytilus</taxon>
    </lineage>
</organism>
<evidence type="ECO:0000313" key="10">
    <source>
        <dbReference type="Proteomes" id="UP000596742"/>
    </source>
</evidence>
<evidence type="ECO:0000256" key="1">
    <source>
        <dbReference type="ARBA" id="ARBA00004496"/>
    </source>
</evidence>
<dbReference type="GO" id="GO:0005737">
    <property type="term" value="C:cytoplasm"/>
    <property type="evidence" value="ECO:0007669"/>
    <property type="project" value="UniProtKB-SubCell"/>
</dbReference>
<protein>
    <recommendedName>
        <fullName evidence="11">TNF receptor-associated factor</fullName>
    </recommendedName>
</protein>
<dbReference type="EMBL" id="UYJE01007230">
    <property type="protein sequence ID" value="VDI52869.1"/>
    <property type="molecule type" value="Genomic_DNA"/>
</dbReference>
<evidence type="ECO:0008006" key="11">
    <source>
        <dbReference type="Google" id="ProtNLM"/>
    </source>
</evidence>
<evidence type="ECO:0000259" key="8">
    <source>
        <dbReference type="PROSITE" id="PS50144"/>
    </source>
</evidence>
<evidence type="ECO:0000256" key="4">
    <source>
        <dbReference type="ARBA" id="ARBA00022771"/>
    </source>
</evidence>
<evidence type="ECO:0000256" key="2">
    <source>
        <dbReference type="ARBA" id="ARBA00022490"/>
    </source>
</evidence>
<dbReference type="Pfam" id="PF21355">
    <property type="entry name" value="TRAF-mep_MATH"/>
    <property type="match status" value="1"/>
</dbReference>
<accession>A0A8B6FSH6</accession>
<sequence length="278" mass="31010">MFGNRKVPAFGTPSNKTNGYEATLFTDPTNNNPLALSGCSRCAKCKLIPKVPMISRCGHTFCNQCMTDGGEDCERCFTEHSKKFVVIRSAAVPDFATMATMSRLTAKCKDCPWNGPFDSYETHPCKGSAVCECGVAVPEVISSVIATLLQEVEALQNRVTSMEGHQKSMECRLKIIGSQPETCHFNDWSLLDKKPVESLPFRKMGYKMKLIVYPKGNGMGCHDFMSVFICVMASEDDKNLQWPFSHKVKVEVIDKDDVHLPHSDEFRADPKSKSFQMP</sequence>
<reference evidence="9" key="1">
    <citation type="submission" date="2018-11" db="EMBL/GenBank/DDBJ databases">
        <authorList>
            <person name="Alioto T."/>
            <person name="Alioto T."/>
        </authorList>
    </citation>
    <scope>NUCLEOTIDE SEQUENCE</scope>
</reference>
<dbReference type="InterPro" id="IPR017907">
    <property type="entry name" value="Znf_RING_CS"/>
</dbReference>
<keyword evidence="2" id="KW-0963">Cytoplasm</keyword>
<dbReference type="Gene3D" id="3.30.40.10">
    <property type="entry name" value="Zinc/RING finger domain, C3HC4 (zinc finger)"/>
    <property type="match status" value="1"/>
</dbReference>
<comment type="caution">
    <text evidence="9">The sequence shown here is derived from an EMBL/GenBank/DDBJ whole genome shotgun (WGS) entry which is preliminary data.</text>
</comment>
<dbReference type="OrthoDB" id="45365at2759"/>
<dbReference type="Gene3D" id="2.60.210.10">
    <property type="entry name" value="Apoptosis, Tumor Necrosis Factor Receptor Associated Protein 2, Chain A"/>
    <property type="match status" value="1"/>
</dbReference>
<evidence type="ECO:0000313" key="9">
    <source>
        <dbReference type="EMBL" id="VDI52869.1"/>
    </source>
</evidence>
<proteinExistence type="predicted"/>
<keyword evidence="3" id="KW-0479">Metal-binding</keyword>
<evidence type="ECO:0000259" key="7">
    <source>
        <dbReference type="PROSITE" id="PS50089"/>
    </source>
</evidence>
<keyword evidence="4 6" id="KW-0863">Zinc-finger</keyword>
<dbReference type="PANTHER" id="PTHR10131:SF94">
    <property type="entry name" value="TNF RECEPTOR-ASSOCIATED FACTOR 4"/>
    <property type="match status" value="1"/>
</dbReference>
<dbReference type="Proteomes" id="UP000596742">
    <property type="component" value="Unassembled WGS sequence"/>
</dbReference>
<dbReference type="AlphaFoldDB" id="A0A8B6FSH6"/>
<evidence type="ECO:0000256" key="6">
    <source>
        <dbReference type="PROSITE-ProRule" id="PRU00175"/>
    </source>
</evidence>
<comment type="subcellular location">
    <subcellularLocation>
        <location evidence="1">Cytoplasm</location>
    </subcellularLocation>
</comment>
<dbReference type="PROSITE" id="PS50089">
    <property type="entry name" value="ZF_RING_2"/>
    <property type="match status" value="1"/>
</dbReference>
<dbReference type="PROSITE" id="PS50144">
    <property type="entry name" value="MATH"/>
    <property type="match status" value="1"/>
</dbReference>
<dbReference type="InterPro" id="IPR002083">
    <property type="entry name" value="MATH/TRAF_dom"/>
</dbReference>
<feature type="domain" description="MATH" evidence="8">
    <location>
        <begin position="178"/>
        <end position="278"/>
    </location>
</feature>
<dbReference type="InterPro" id="IPR001841">
    <property type="entry name" value="Znf_RING"/>
</dbReference>
<dbReference type="InterPro" id="IPR049342">
    <property type="entry name" value="TRAF1-6_MATH_dom"/>
</dbReference>
<feature type="domain" description="RING-type" evidence="7">
    <location>
        <begin position="39"/>
        <end position="76"/>
    </location>
</feature>
<gene>
    <name evidence="9" type="ORF">MGAL_10B090368</name>
</gene>
<keyword evidence="10" id="KW-1185">Reference proteome</keyword>
<name>A0A8B6FSH6_MYTGA</name>
<keyword evidence="5" id="KW-0862">Zinc</keyword>
<dbReference type="InterPro" id="IPR008974">
    <property type="entry name" value="TRAF-like"/>
</dbReference>
<dbReference type="SUPFAM" id="SSF57850">
    <property type="entry name" value="RING/U-box"/>
    <property type="match status" value="1"/>
</dbReference>
<dbReference type="GO" id="GO:0008270">
    <property type="term" value="F:zinc ion binding"/>
    <property type="evidence" value="ECO:0007669"/>
    <property type="project" value="UniProtKB-KW"/>
</dbReference>
<dbReference type="PANTHER" id="PTHR10131">
    <property type="entry name" value="TNF RECEPTOR ASSOCIATED FACTOR"/>
    <property type="match status" value="1"/>
</dbReference>
<evidence type="ECO:0000256" key="3">
    <source>
        <dbReference type="ARBA" id="ARBA00022723"/>
    </source>
</evidence>
<dbReference type="InterPro" id="IPR013083">
    <property type="entry name" value="Znf_RING/FYVE/PHD"/>
</dbReference>
<dbReference type="SUPFAM" id="SSF49599">
    <property type="entry name" value="TRAF domain-like"/>
    <property type="match status" value="1"/>
</dbReference>